<dbReference type="PaxDb" id="3880-AES97123"/>
<dbReference type="EnsemblPlants" id="AES97123">
    <property type="protein sequence ID" value="AES97123"/>
    <property type="gene ID" value="MTR_5g045640"/>
</dbReference>
<name>G7JZ44_MEDTR</name>
<organism evidence="1 3">
    <name type="scientific">Medicago truncatula</name>
    <name type="common">Barrel medic</name>
    <name type="synonym">Medicago tribuloides</name>
    <dbReference type="NCBI Taxonomy" id="3880"/>
    <lineage>
        <taxon>Eukaryota</taxon>
        <taxon>Viridiplantae</taxon>
        <taxon>Streptophyta</taxon>
        <taxon>Embryophyta</taxon>
        <taxon>Tracheophyta</taxon>
        <taxon>Spermatophyta</taxon>
        <taxon>Magnoliopsida</taxon>
        <taxon>eudicotyledons</taxon>
        <taxon>Gunneridae</taxon>
        <taxon>Pentapetalae</taxon>
        <taxon>rosids</taxon>
        <taxon>fabids</taxon>
        <taxon>Fabales</taxon>
        <taxon>Fabaceae</taxon>
        <taxon>Papilionoideae</taxon>
        <taxon>50 kb inversion clade</taxon>
        <taxon>NPAAA clade</taxon>
        <taxon>Hologalegina</taxon>
        <taxon>IRL clade</taxon>
        <taxon>Trifolieae</taxon>
        <taxon>Medicago</taxon>
    </lineage>
</organism>
<proteinExistence type="predicted"/>
<evidence type="ECO:0000313" key="1">
    <source>
        <dbReference type="EMBL" id="AES97123.2"/>
    </source>
</evidence>
<reference evidence="2" key="3">
    <citation type="submission" date="2015-04" db="UniProtKB">
        <authorList>
            <consortium name="EnsemblPlants"/>
        </authorList>
    </citation>
    <scope>IDENTIFICATION</scope>
    <source>
        <strain evidence="2">cv. Jemalong A17</strain>
    </source>
</reference>
<dbReference type="eggNOG" id="ENOG502SZR8">
    <property type="taxonomic scope" value="Eukaryota"/>
</dbReference>
<dbReference type="EMBL" id="CM001221">
    <property type="protein sequence ID" value="AES97123.2"/>
    <property type="molecule type" value="Genomic_DNA"/>
</dbReference>
<dbReference type="Proteomes" id="UP000002051">
    <property type="component" value="Chromosome 5"/>
</dbReference>
<reference evidence="1 3" key="1">
    <citation type="journal article" date="2011" name="Nature">
        <title>The Medicago genome provides insight into the evolution of rhizobial symbioses.</title>
        <authorList>
            <person name="Young N.D."/>
            <person name="Debelle F."/>
            <person name="Oldroyd G.E."/>
            <person name="Geurts R."/>
            <person name="Cannon S.B."/>
            <person name="Udvardi M.K."/>
            <person name="Benedito V.A."/>
            <person name="Mayer K.F."/>
            <person name="Gouzy J."/>
            <person name="Schoof H."/>
            <person name="Van de Peer Y."/>
            <person name="Proost S."/>
            <person name="Cook D.R."/>
            <person name="Meyers B.C."/>
            <person name="Spannagl M."/>
            <person name="Cheung F."/>
            <person name="De Mita S."/>
            <person name="Krishnakumar V."/>
            <person name="Gundlach H."/>
            <person name="Zhou S."/>
            <person name="Mudge J."/>
            <person name="Bharti A.K."/>
            <person name="Murray J.D."/>
            <person name="Naoumkina M.A."/>
            <person name="Rosen B."/>
            <person name="Silverstein K.A."/>
            <person name="Tang H."/>
            <person name="Rombauts S."/>
            <person name="Zhao P.X."/>
            <person name="Zhou P."/>
            <person name="Barbe V."/>
            <person name="Bardou P."/>
            <person name="Bechner M."/>
            <person name="Bellec A."/>
            <person name="Berger A."/>
            <person name="Berges H."/>
            <person name="Bidwell S."/>
            <person name="Bisseling T."/>
            <person name="Choisne N."/>
            <person name="Couloux A."/>
            <person name="Denny R."/>
            <person name="Deshpande S."/>
            <person name="Dai X."/>
            <person name="Doyle J.J."/>
            <person name="Dudez A.M."/>
            <person name="Farmer A.D."/>
            <person name="Fouteau S."/>
            <person name="Franken C."/>
            <person name="Gibelin C."/>
            <person name="Gish J."/>
            <person name="Goldstein S."/>
            <person name="Gonzalez A.J."/>
            <person name="Green P.J."/>
            <person name="Hallab A."/>
            <person name="Hartog M."/>
            <person name="Hua A."/>
            <person name="Humphray S.J."/>
            <person name="Jeong D.H."/>
            <person name="Jing Y."/>
            <person name="Jocker A."/>
            <person name="Kenton S.M."/>
            <person name="Kim D.J."/>
            <person name="Klee K."/>
            <person name="Lai H."/>
            <person name="Lang C."/>
            <person name="Lin S."/>
            <person name="Macmil S.L."/>
            <person name="Magdelenat G."/>
            <person name="Matthews L."/>
            <person name="McCorrison J."/>
            <person name="Monaghan E.L."/>
            <person name="Mun J.H."/>
            <person name="Najar F.Z."/>
            <person name="Nicholson C."/>
            <person name="Noirot C."/>
            <person name="O'Bleness M."/>
            <person name="Paule C.R."/>
            <person name="Poulain J."/>
            <person name="Prion F."/>
            <person name="Qin B."/>
            <person name="Qu C."/>
            <person name="Retzel E.F."/>
            <person name="Riddle C."/>
            <person name="Sallet E."/>
            <person name="Samain S."/>
            <person name="Samson N."/>
            <person name="Sanders I."/>
            <person name="Saurat O."/>
            <person name="Scarpelli C."/>
            <person name="Schiex T."/>
            <person name="Segurens B."/>
            <person name="Severin A.J."/>
            <person name="Sherrier D.J."/>
            <person name="Shi R."/>
            <person name="Sims S."/>
            <person name="Singer S.R."/>
            <person name="Sinharoy S."/>
            <person name="Sterck L."/>
            <person name="Viollet A."/>
            <person name="Wang B.B."/>
            <person name="Wang K."/>
            <person name="Wang M."/>
            <person name="Wang X."/>
            <person name="Warfsmann J."/>
            <person name="Weissenbach J."/>
            <person name="White D.D."/>
            <person name="White J.D."/>
            <person name="Wiley G.B."/>
            <person name="Wincker P."/>
            <person name="Xing Y."/>
            <person name="Yang L."/>
            <person name="Yao Z."/>
            <person name="Ying F."/>
            <person name="Zhai J."/>
            <person name="Zhou L."/>
            <person name="Zuber A."/>
            <person name="Denarie J."/>
            <person name="Dixon R.A."/>
            <person name="May G.D."/>
            <person name="Schwartz D.C."/>
            <person name="Rogers J."/>
            <person name="Quetier F."/>
            <person name="Town C.D."/>
            <person name="Roe B.A."/>
        </authorList>
    </citation>
    <scope>NUCLEOTIDE SEQUENCE [LARGE SCALE GENOMIC DNA]</scope>
    <source>
        <strain evidence="1">A17</strain>
        <strain evidence="2 3">cv. Jemalong A17</strain>
    </source>
</reference>
<accession>A0A0C3XJD7</accession>
<accession>G7JZ44</accession>
<evidence type="ECO:0000313" key="3">
    <source>
        <dbReference type="Proteomes" id="UP000002051"/>
    </source>
</evidence>
<dbReference type="AlphaFoldDB" id="G7JZ44"/>
<protein>
    <submittedName>
        <fullName evidence="1 2">Uncharacterized protein</fullName>
    </submittedName>
</protein>
<dbReference type="HOGENOM" id="CLU_136432_0_0_1"/>
<reference evidence="1 3" key="2">
    <citation type="journal article" date="2014" name="BMC Genomics">
        <title>An improved genome release (version Mt4.0) for the model legume Medicago truncatula.</title>
        <authorList>
            <person name="Tang H."/>
            <person name="Krishnakumar V."/>
            <person name="Bidwell S."/>
            <person name="Rosen B."/>
            <person name="Chan A."/>
            <person name="Zhou S."/>
            <person name="Gentzbittel L."/>
            <person name="Childs K.L."/>
            <person name="Yandell M."/>
            <person name="Gundlach H."/>
            <person name="Mayer K.F."/>
            <person name="Schwartz D.C."/>
            <person name="Town C.D."/>
        </authorList>
    </citation>
    <scope>GENOME REANNOTATION</scope>
    <source>
        <strain evidence="2 3">cv. Jemalong A17</strain>
    </source>
</reference>
<gene>
    <name evidence="1" type="ordered locus">MTR_5g045640</name>
</gene>
<sequence>MSEIPDLISQRSLSLNIPEISSMLTMAAAYRFCFPSRSIRRGCRRCLCFPSITIICMCINSALHSKSKSKSSIIPWMKTKCPMQTNGIGFGYFVMQFMKEIILANQDMIPENYFGDYKCKTYSKDKLVQVEEDWATFMVEYLRDYIVDRLKPQLVVLDYIACHESS</sequence>
<evidence type="ECO:0000313" key="2">
    <source>
        <dbReference type="EnsemblPlants" id="AES97123"/>
    </source>
</evidence>
<keyword evidence="3" id="KW-1185">Reference proteome</keyword>